<dbReference type="RefSeq" id="WP_162215768.1">
    <property type="nucleotide sequence ID" value="NZ_JAAECA010000202.1"/>
</dbReference>
<organism evidence="2">
    <name type="scientific">Escherichia coli</name>
    <dbReference type="NCBI Taxonomy" id="562"/>
    <lineage>
        <taxon>Bacteria</taxon>
        <taxon>Pseudomonadati</taxon>
        <taxon>Pseudomonadota</taxon>
        <taxon>Gammaproteobacteria</taxon>
        <taxon>Enterobacterales</taxon>
        <taxon>Enterobacteriaceae</taxon>
        <taxon>Escherichia</taxon>
    </lineage>
</organism>
<comment type="caution">
    <text evidence="2">The sequence shown here is derived from an EMBL/GenBank/DDBJ whole genome shotgun (WGS) entry which is preliminary data.</text>
</comment>
<sequence>MCVTGIDVRAVEQGDDAWHKLRLGVITASEVHNVIAKPRSGKKWPDMKMSYFHTLLAEVCTGVAPEVNAKALAWGKQYENDARTLFEFTSGVNVTESPIIYRDESMR</sequence>
<name>A0A6D0XTY3_ECOLX</name>
<accession>A0A6D0XTY3</accession>
<dbReference type="Gene3D" id="3.90.320.10">
    <property type="match status" value="1"/>
</dbReference>
<feature type="non-terminal residue" evidence="2">
    <location>
        <position position="107"/>
    </location>
</feature>
<proteinExistence type="predicted"/>
<evidence type="ECO:0000259" key="1">
    <source>
        <dbReference type="Pfam" id="PF09588"/>
    </source>
</evidence>
<dbReference type="Pfam" id="PF09588">
    <property type="entry name" value="YqaJ"/>
    <property type="match status" value="1"/>
</dbReference>
<dbReference type="EMBL" id="JAAECA010000202">
    <property type="protein sequence ID" value="NDL81420.1"/>
    <property type="molecule type" value="Genomic_DNA"/>
</dbReference>
<reference evidence="2" key="1">
    <citation type="submission" date="2020-01" db="EMBL/GenBank/DDBJ databases">
        <title>Draft Genome Sequences of Shiga Toxin-Producing Escherichia coli from Food and Clinical samples.</title>
        <authorList>
            <person name="Alotaibi K."/>
            <person name="Han J."/>
            <person name="Kim M."/>
            <person name="Khan A."/>
        </authorList>
    </citation>
    <scope>NUCLEOTIDE SEQUENCE</scope>
    <source>
        <strain evidence="2">EC872416</strain>
    </source>
</reference>
<feature type="domain" description="YqaJ viral recombinase" evidence="1">
    <location>
        <begin position="18"/>
        <end position="103"/>
    </location>
</feature>
<evidence type="ECO:0000313" key="2">
    <source>
        <dbReference type="EMBL" id="NDL81420.1"/>
    </source>
</evidence>
<dbReference type="InterPro" id="IPR011604">
    <property type="entry name" value="PDDEXK-like_dom_sf"/>
</dbReference>
<dbReference type="SUPFAM" id="SSF52980">
    <property type="entry name" value="Restriction endonuclease-like"/>
    <property type="match status" value="1"/>
</dbReference>
<dbReference type="AlphaFoldDB" id="A0A6D0XTY3"/>
<gene>
    <name evidence="2" type="ORF">GXK51_22840</name>
</gene>
<dbReference type="InterPro" id="IPR019080">
    <property type="entry name" value="YqaJ_viral_recombinase"/>
</dbReference>
<dbReference type="InterPro" id="IPR011335">
    <property type="entry name" value="Restrct_endonuc-II-like"/>
</dbReference>
<protein>
    <submittedName>
        <fullName evidence="2">YqaJ viral recombinase family protein</fullName>
    </submittedName>
</protein>